<evidence type="ECO:0000313" key="1">
    <source>
        <dbReference type="EMBL" id="KAL2796178.1"/>
    </source>
</evidence>
<sequence length="160" mass="18077">MLGHQHSSLRRRLCRDCSAALLHRLVSEYKKHKNKYNLGNSSNGTCFHPQILFKGKETVPNHPSSSPSLPAIKSSCPKPRFASLVPSGCAHCHKAARPIAERRDRSQTSFGLLEIRQSNSGKISHLDKYYKRGATSSKCLRGWRETIWRMPRQQRIATVG</sequence>
<protein>
    <submittedName>
        <fullName evidence="1">Uncharacterized protein</fullName>
    </submittedName>
</protein>
<name>A0ABR4GAW5_9EURO</name>
<dbReference type="Proteomes" id="UP001610563">
    <property type="component" value="Unassembled WGS sequence"/>
</dbReference>
<reference evidence="1 2" key="1">
    <citation type="submission" date="2024-07" db="EMBL/GenBank/DDBJ databases">
        <title>Section-level genome sequencing and comparative genomics of Aspergillus sections Usti and Cavernicolus.</title>
        <authorList>
            <consortium name="Lawrence Berkeley National Laboratory"/>
            <person name="Nybo J.L."/>
            <person name="Vesth T.C."/>
            <person name="Theobald S."/>
            <person name="Frisvad J.C."/>
            <person name="Larsen T.O."/>
            <person name="Kjaerboelling I."/>
            <person name="Rothschild-Mancinelli K."/>
            <person name="Lyhne E.K."/>
            <person name="Kogle M.E."/>
            <person name="Barry K."/>
            <person name="Clum A."/>
            <person name="Na H."/>
            <person name="Ledsgaard L."/>
            <person name="Lin J."/>
            <person name="Lipzen A."/>
            <person name="Kuo A."/>
            <person name="Riley R."/>
            <person name="Mondo S."/>
            <person name="Labutti K."/>
            <person name="Haridas S."/>
            <person name="Pangalinan J."/>
            <person name="Salamov A.A."/>
            <person name="Simmons B.A."/>
            <person name="Magnuson J.K."/>
            <person name="Chen J."/>
            <person name="Drula E."/>
            <person name="Henrissat B."/>
            <person name="Wiebenga A."/>
            <person name="Lubbers R.J."/>
            <person name="Gomes A.C."/>
            <person name="Makela M.R."/>
            <person name="Stajich J."/>
            <person name="Grigoriev I.V."/>
            <person name="Mortensen U.H."/>
            <person name="De Vries R.P."/>
            <person name="Baker S.E."/>
            <person name="Andersen M.R."/>
        </authorList>
    </citation>
    <scope>NUCLEOTIDE SEQUENCE [LARGE SCALE GENOMIC DNA]</scope>
    <source>
        <strain evidence="1 2">CBS 209.92</strain>
    </source>
</reference>
<proteinExistence type="predicted"/>
<organism evidence="1 2">
    <name type="scientific">Aspergillus keveii</name>
    <dbReference type="NCBI Taxonomy" id="714993"/>
    <lineage>
        <taxon>Eukaryota</taxon>
        <taxon>Fungi</taxon>
        <taxon>Dikarya</taxon>
        <taxon>Ascomycota</taxon>
        <taxon>Pezizomycotina</taxon>
        <taxon>Eurotiomycetes</taxon>
        <taxon>Eurotiomycetidae</taxon>
        <taxon>Eurotiales</taxon>
        <taxon>Aspergillaceae</taxon>
        <taxon>Aspergillus</taxon>
        <taxon>Aspergillus subgen. Nidulantes</taxon>
    </lineage>
</organism>
<gene>
    <name evidence="1" type="ORF">BJX66DRAFT_142374</name>
</gene>
<accession>A0ABR4GAW5</accession>
<dbReference type="EMBL" id="JBFTWV010000028">
    <property type="protein sequence ID" value="KAL2796178.1"/>
    <property type="molecule type" value="Genomic_DNA"/>
</dbReference>
<keyword evidence="2" id="KW-1185">Reference proteome</keyword>
<comment type="caution">
    <text evidence="1">The sequence shown here is derived from an EMBL/GenBank/DDBJ whole genome shotgun (WGS) entry which is preliminary data.</text>
</comment>
<evidence type="ECO:0000313" key="2">
    <source>
        <dbReference type="Proteomes" id="UP001610563"/>
    </source>
</evidence>